<keyword evidence="2 14" id="KW-0808">Transferase</keyword>
<dbReference type="UniPathway" id="UPA00214"/>
<dbReference type="InterPro" id="IPR053177">
    <property type="entry name" value="ADP-glucose_phosphorylase"/>
</dbReference>
<keyword evidence="6" id="KW-0299">Galactose metabolism</keyword>
<feature type="binding site" evidence="10">
    <location>
        <position position="45"/>
    </location>
    <ligand>
        <name>Zn(2+)</name>
        <dbReference type="ChEBI" id="CHEBI:29105"/>
    </ligand>
</feature>
<dbReference type="EMBL" id="LT838272">
    <property type="protein sequence ID" value="SMB99437.1"/>
    <property type="molecule type" value="Genomic_DNA"/>
</dbReference>
<name>A0A1W1W1E4_9FIRM</name>
<dbReference type="Gene3D" id="3.30.428.10">
    <property type="entry name" value="HIT-like"/>
    <property type="match status" value="2"/>
</dbReference>
<keyword evidence="3 14" id="KW-0548">Nucleotidyltransferase</keyword>
<evidence type="ECO:0000256" key="10">
    <source>
        <dbReference type="PIRSR" id="PIRSR000808-3"/>
    </source>
</evidence>
<sequence>MPEFRQDPITQNWVIISTERAKRPSDFVSSKDREQKEKATIKDTCPFCPGNEEQTPPEVFALRSPNTRADTPGWQVRVVPNKFAALLPKEKGREQKVGLYRSLPGKGVHEVIIEIPEHEASFPNYPPRQAVRVLQAWRQRYLQHSQQGDLKYIQIFKNQGQIAGASLEHPHSQLLATPLVPPTVAQEIRRAQEYLKEKESCLFCDLLEREMQKGVRVVAFNKKFLAFCPYASRFPFETWIFPWQHQSHFGEIEDEQLEDLAAIIQDVLGRLQMALQDPPFNLVLRSAPVNEETEETRGYHWHFELLPRLTTVAGFEYGTGIYINPTPPELAAQFLTQANKEDENDGET</sequence>
<evidence type="ECO:0000256" key="11">
    <source>
        <dbReference type="SAM" id="MobiDB-lite"/>
    </source>
</evidence>
<dbReference type="InterPro" id="IPR036265">
    <property type="entry name" value="HIT-like_sf"/>
</dbReference>
<comment type="cofactor">
    <cofactor evidence="10">
        <name>Zn(2+)</name>
        <dbReference type="ChEBI" id="CHEBI:29105"/>
    </cofactor>
    <text evidence="10">Binds 1 zinc ion per subunit.</text>
</comment>
<evidence type="ECO:0000256" key="4">
    <source>
        <dbReference type="ARBA" id="ARBA00022723"/>
    </source>
</evidence>
<evidence type="ECO:0000256" key="3">
    <source>
        <dbReference type="ARBA" id="ARBA00022695"/>
    </source>
</evidence>
<keyword evidence="4 10" id="KW-0479">Metal-binding</keyword>
<evidence type="ECO:0000256" key="1">
    <source>
        <dbReference type="ARBA" id="ARBA00010951"/>
    </source>
</evidence>
<protein>
    <recommendedName>
        <fullName evidence="8">Galactose-1-phosphate uridylyltransferase</fullName>
        <ecNumber evidence="8">2.7.7.12</ecNumber>
    </recommendedName>
</protein>
<evidence type="ECO:0000256" key="5">
    <source>
        <dbReference type="ARBA" id="ARBA00022833"/>
    </source>
</evidence>
<feature type="domain" description="Galactose-1-phosphate uridyl transferase N-terminal" evidence="12">
    <location>
        <begin position="4"/>
        <end position="181"/>
    </location>
</feature>
<evidence type="ECO:0000256" key="9">
    <source>
        <dbReference type="PIRSR" id="PIRSR000808-1"/>
    </source>
</evidence>
<feature type="region of interest" description="Disordered" evidence="11">
    <location>
        <begin position="23"/>
        <end position="43"/>
    </location>
</feature>
<comment type="similarity">
    <text evidence="1">Belongs to the galactose-1-phosphate uridylyltransferase type 1 family.</text>
</comment>
<keyword evidence="7" id="KW-0119">Carbohydrate metabolism</keyword>
<dbReference type="AlphaFoldDB" id="A0A1W1W1E4"/>
<dbReference type="OrthoDB" id="9769064at2"/>
<evidence type="ECO:0000256" key="2">
    <source>
        <dbReference type="ARBA" id="ARBA00022679"/>
    </source>
</evidence>
<evidence type="ECO:0000259" key="13">
    <source>
        <dbReference type="Pfam" id="PF02744"/>
    </source>
</evidence>
<dbReference type="STRING" id="698762.SAMN00808754_2901"/>
<evidence type="ECO:0000259" key="12">
    <source>
        <dbReference type="Pfam" id="PF01087"/>
    </source>
</evidence>
<dbReference type="PANTHER" id="PTHR42763">
    <property type="entry name" value="ADP-GLUCOSE PHOSPHORYLASE"/>
    <property type="match status" value="1"/>
</dbReference>
<dbReference type="NCBIfam" id="TIGR00209">
    <property type="entry name" value="galT_1"/>
    <property type="match status" value="1"/>
</dbReference>
<dbReference type="Pfam" id="PF02744">
    <property type="entry name" value="GalP_UDP_tr_C"/>
    <property type="match status" value="1"/>
</dbReference>
<evidence type="ECO:0000256" key="7">
    <source>
        <dbReference type="ARBA" id="ARBA00023277"/>
    </source>
</evidence>
<dbReference type="InterPro" id="IPR005850">
    <property type="entry name" value="GalP_Utransf_C"/>
</dbReference>
<gene>
    <name evidence="14" type="ORF">SAMN00808754_2901</name>
</gene>
<dbReference type="InterPro" id="IPR005849">
    <property type="entry name" value="GalP_Utransf_N"/>
</dbReference>
<dbReference type="GO" id="GO:0008270">
    <property type="term" value="F:zinc ion binding"/>
    <property type="evidence" value="ECO:0007669"/>
    <property type="project" value="InterPro"/>
</dbReference>
<organism evidence="14 15">
    <name type="scientific">Thermanaeromonas toyohensis ToBE</name>
    <dbReference type="NCBI Taxonomy" id="698762"/>
    <lineage>
        <taxon>Bacteria</taxon>
        <taxon>Bacillati</taxon>
        <taxon>Bacillota</taxon>
        <taxon>Clostridia</taxon>
        <taxon>Neomoorellales</taxon>
        <taxon>Neomoorellaceae</taxon>
        <taxon>Thermanaeromonas</taxon>
    </lineage>
</organism>
<dbReference type="Proteomes" id="UP000192569">
    <property type="component" value="Chromosome I"/>
</dbReference>
<proteinExistence type="inferred from homology"/>
<feature type="binding site" evidence="10">
    <location>
        <position position="48"/>
    </location>
    <ligand>
        <name>Zn(2+)</name>
        <dbReference type="ChEBI" id="CHEBI:29105"/>
    </ligand>
</feature>
<reference evidence="14 15" key="1">
    <citation type="submission" date="2017-04" db="EMBL/GenBank/DDBJ databases">
        <authorList>
            <person name="Afonso C.L."/>
            <person name="Miller P.J."/>
            <person name="Scott M.A."/>
            <person name="Spackman E."/>
            <person name="Goraichik I."/>
            <person name="Dimitrov K.M."/>
            <person name="Suarez D.L."/>
            <person name="Swayne D.E."/>
        </authorList>
    </citation>
    <scope>NUCLEOTIDE SEQUENCE [LARGE SCALE GENOMIC DNA]</scope>
    <source>
        <strain evidence="14 15">ToBE</strain>
    </source>
</reference>
<dbReference type="GO" id="GO:0008108">
    <property type="term" value="F:UDP-glucose:hexose-1-phosphate uridylyltransferase activity"/>
    <property type="evidence" value="ECO:0007669"/>
    <property type="project" value="UniProtKB-UniRule"/>
</dbReference>
<dbReference type="PIRSF" id="PIRSF000808">
    <property type="entry name" value="GalT"/>
    <property type="match status" value="1"/>
</dbReference>
<feature type="binding site" evidence="10">
    <location>
        <position position="118"/>
    </location>
    <ligand>
        <name>Zn(2+)</name>
        <dbReference type="ChEBI" id="CHEBI:29105"/>
    </ligand>
</feature>
<dbReference type="EC" id="2.7.7.12" evidence="8"/>
<evidence type="ECO:0000256" key="8">
    <source>
        <dbReference type="NCBIfam" id="TIGR00209"/>
    </source>
</evidence>
<evidence type="ECO:0000313" key="14">
    <source>
        <dbReference type="EMBL" id="SMB99437.1"/>
    </source>
</evidence>
<dbReference type="SUPFAM" id="SSF54197">
    <property type="entry name" value="HIT-like"/>
    <property type="match status" value="2"/>
</dbReference>
<dbReference type="RefSeq" id="WP_084666583.1">
    <property type="nucleotide sequence ID" value="NZ_LT838272.1"/>
</dbReference>
<feature type="compositionally biased region" description="Basic and acidic residues" evidence="11">
    <location>
        <begin position="23"/>
        <end position="41"/>
    </location>
</feature>
<keyword evidence="5 10" id="KW-0862">Zinc</keyword>
<dbReference type="InterPro" id="IPR001937">
    <property type="entry name" value="GalP_UDPtransf1"/>
</dbReference>
<keyword evidence="15" id="KW-1185">Reference proteome</keyword>
<feature type="domain" description="Galactose-1-phosphate uridyl transferase C-terminal" evidence="13">
    <location>
        <begin position="188"/>
        <end position="318"/>
    </location>
</feature>
<dbReference type="Pfam" id="PF01087">
    <property type="entry name" value="GalP_UDP_transf"/>
    <property type="match status" value="1"/>
</dbReference>
<dbReference type="PANTHER" id="PTHR42763:SF2">
    <property type="entry name" value="ADP-GLUCOSE PHOSPHORYLASE"/>
    <property type="match status" value="1"/>
</dbReference>
<feature type="active site" description="Tele-UMP-histidine intermediate" evidence="9">
    <location>
        <position position="171"/>
    </location>
</feature>
<accession>A0A1W1W1E4</accession>
<feature type="binding site" evidence="10">
    <location>
        <position position="169"/>
    </location>
    <ligand>
        <name>Zn(2+)</name>
        <dbReference type="ChEBI" id="CHEBI:29105"/>
    </ligand>
</feature>
<dbReference type="GO" id="GO:0006012">
    <property type="term" value="P:galactose metabolic process"/>
    <property type="evidence" value="ECO:0007669"/>
    <property type="project" value="UniProtKB-UniRule"/>
</dbReference>
<evidence type="ECO:0000256" key="6">
    <source>
        <dbReference type="ARBA" id="ARBA00023144"/>
    </source>
</evidence>
<evidence type="ECO:0000313" key="15">
    <source>
        <dbReference type="Proteomes" id="UP000192569"/>
    </source>
</evidence>